<protein>
    <submittedName>
        <fullName evidence="6">Hemolysin III family protein</fullName>
    </submittedName>
</protein>
<dbReference type="InterPro" id="IPR004254">
    <property type="entry name" value="AdipoR/HlyIII-related"/>
</dbReference>
<keyword evidence="4 5" id="KW-0472">Membrane</keyword>
<dbReference type="Pfam" id="PF03006">
    <property type="entry name" value="HlyIII"/>
    <property type="match status" value="1"/>
</dbReference>
<evidence type="ECO:0000313" key="7">
    <source>
        <dbReference type="Proteomes" id="UP001148313"/>
    </source>
</evidence>
<dbReference type="EMBL" id="JAPJZH010000009">
    <property type="protein sequence ID" value="MDA4846739.1"/>
    <property type="molecule type" value="Genomic_DNA"/>
</dbReference>
<evidence type="ECO:0000256" key="5">
    <source>
        <dbReference type="SAM" id="Phobius"/>
    </source>
</evidence>
<evidence type="ECO:0000256" key="3">
    <source>
        <dbReference type="ARBA" id="ARBA00022989"/>
    </source>
</evidence>
<dbReference type="Proteomes" id="UP001148313">
    <property type="component" value="Unassembled WGS sequence"/>
</dbReference>
<feature type="transmembrane region" description="Helical" evidence="5">
    <location>
        <begin position="136"/>
        <end position="157"/>
    </location>
</feature>
<sequence length="220" mass="23217">MSFAHIRPAYSRAERLSDGVVHVVGVGLAMIAVPLLIVLTVLFRSEPGPVVGVSVYGTTLVAMLCCSALYNMVDSARWTGLLRRLDHSAIYMKIAGTYTPFVLVSGVPATGLLTGLWGAATVGSLLKMLAPGRFKWLALALYLAMGWAVLLAGGPIIAGLSPAVFWIITAGGIVYTVGVGFHLSERLPFHNTIWHVFVLAGSVLFFIAVAVLIANLPVGG</sequence>
<evidence type="ECO:0000313" key="6">
    <source>
        <dbReference type="EMBL" id="MDA4846739.1"/>
    </source>
</evidence>
<keyword evidence="2 5" id="KW-0812">Transmembrane</keyword>
<reference evidence="6" key="1">
    <citation type="submission" date="2022-11" db="EMBL/GenBank/DDBJ databases">
        <title>Hoeflea poritis sp. nov., isolated from scleractinian coral Porites lutea.</title>
        <authorList>
            <person name="Zhang G."/>
            <person name="Wei Q."/>
            <person name="Cai L."/>
        </authorList>
    </citation>
    <scope>NUCLEOTIDE SEQUENCE</scope>
    <source>
        <strain evidence="6">E7-10</strain>
    </source>
</reference>
<accession>A0ABT4VPV2</accession>
<evidence type="ECO:0000256" key="4">
    <source>
        <dbReference type="ARBA" id="ARBA00023136"/>
    </source>
</evidence>
<comment type="subcellular location">
    <subcellularLocation>
        <location evidence="1">Membrane</location>
        <topology evidence="1">Multi-pass membrane protein</topology>
    </subcellularLocation>
</comment>
<feature type="transmembrane region" description="Helical" evidence="5">
    <location>
        <begin position="20"/>
        <end position="43"/>
    </location>
</feature>
<proteinExistence type="predicted"/>
<gene>
    <name evidence="6" type="ORF">OOZ53_15365</name>
</gene>
<comment type="caution">
    <text evidence="6">The sequence shown here is derived from an EMBL/GenBank/DDBJ whole genome shotgun (WGS) entry which is preliminary data.</text>
</comment>
<dbReference type="RefSeq" id="WP_271090528.1">
    <property type="nucleotide sequence ID" value="NZ_JAPJZH010000009.1"/>
</dbReference>
<dbReference type="PANTHER" id="PTHR20855:SF3">
    <property type="entry name" value="LD03007P"/>
    <property type="match status" value="1"/>
</dbReference>
<keyword evidence="3 5" id="KW-1133">Transmembrane helix</keyword>
<dbReference type="PANTHER" id="PTHR20855">
    <property type="entry name" value="ADIPOR/PROGESTIN RECEPTOR-RELATED"/>
    <property type="match status" value="1"/>
</dbReference>
<evidence type="ECO:0000256" key="1">
    <source>
        <dbReference type="ARBA" id="ARBA00004141"/>
    </source>
</evidence>
<feature type="transmembrane region" description="Helical" evidence="5">
    <location>
        <begin position="90"/>
        <end position="116"/>
    </location>
</feature>
<feature type="transmembrane region" description="Helical" evidence="5">
    <location>
        <begin position="163"/>
        <end position="181"/>
    </location>
</feature>
<keyword evidence="7" id="KW-1185">Reference proteome</keyword>
<feature type="transmembrane region" description="Helical" evidence="5">
    <location>
        <begin position="50"/>
        <end position="70"/>
    </location>
</feature>
<name>A0ABT4VPV2_9HYPH</name>
<organism evidence="6 7">
    <name type="scientific">Hoeflea poritis</name>
    <dbReference type="NCBI Taxonomy" id="2993659"/>
    <lineage>
        <taxon>Bacteria</taxon>
        <taxon>Pseudomonadati</taxon>
        <taxon>Pseudomonadota</taxon>
        <taxon>Alphaproteobacteria</taxon>
        <taxon>Hyphomicrobiales</taxon>
        <taxon>Rhizobiaceae</taxon>
        <taxon>Hoeflea</taxon>
    </lineage>
</organism>
<feature type="transmembrane region" description="Helical" evidence="5">
    <location>
        <begin position="193"/>
        <end position="214"/>
    </location>
</feature>
<evidence type="ECO:0000256" key="2">
    <source>
        <dbReference type="ARBA" id="ARBA00022692"/>
    </source>
</evidence>